<gene>
    <name evidence="1" type="ORF">MKW98_028656</name>
</gene>
<keyword evidence="2" id="KW-1185">Reference proteome</keyword>
<name>A0AAD4S388_9MAGN</name>
<dbReference type="EMBL" id="JAJJMB010014681">
    <property type="protein sequence ID" value="KAI3858923.1"/>
    <property type="molecule type" value="Genomic_DNA"/>
</dbReference>
<sequence length="73" mass="8544">MDLKYSNISCHGMVLLGCNNCTAEVVGEDDYYAHVFCYNLQLLKNKRKNKLLGGNDHRYIYFGWQFCGRNQMK</sequence>
<dbReference type="Proteomes" id="UP001202328">
    <property type="component" value="Unassembled WGS sequence"/>
</dbReference>
<evidence type="ECO:0000313" key="2">
    <source>
        <dbReference type="Proteomes" id="UP001202328"/>
    </source>
</evidence>
<organism evidence="1 2">
    <name type="scientific">Papaver atlanticum</name>
    <dbReference type="NCBI Taxonomy" id="357466"/>
    <lineage>
        <taxon>Eukaryota</taxon>
        <taxon>Viridiplantae</taxon>
        <taxon>Streptophyta</taxon>
        <taxon>Embryophyta</taxon>
        <taxon>Tracheophyta</taxon>
        <taxon>Spermatophyta</taxon>
        <taxon>Magnoliopsida</taxon>
        <taxon>Ranunculales</taxon>
        <taxon>Papaveraceae</taxon>
        <taxon>Papaveroideae</taxon>
        <taxon>Papaver</taxon>
    </lineage>
</organism>
<protein>
    <submittedName>
        <fullName evidence="1">Uncharacterized protein</fullName>
    </submittedName>
</protein>
<reference evidence="1" key="1">
    <citation type="submission" date="2022-04" db="EMBL/GenBank/DDBJ databases">
        <title>A functionally conserved STORR gene fusion in Papaver species that diverged 16.8 million years ago.</title>
        <authorList>
            <person name="Catania T."/>
        </authorList>
    </citation>
    <scope>NUCLEOTIDE SEQUENCE</scope>
    <source>
        <strain evidence="1">S-188037</strain>
    </source>
</reference>
<comment type="caution">
    <text evidence="1">The sequence shown here is derived from an EMBL/GenBank/DDBJ whole genome shotgun (WGS) entry which is preliminary data.</text>
</comment>
<dbReference type="PROSITE" id="PS51257">
    <property type="entry name" value="PROKAR_LIPOPROTEIN"/>
    <property type="match status" value="1"/>
</dbReference>
<accession>A0AAD4S388</accession>
<dbReference type="AlphaFoldDB" id="A0AAD4S388"/>
<evidence type="ECO:0000313" key="1">
    <source>
        <dbReference type="EMBL" id="KAI3858923.1"/>
    </source>
</evidence>
<proteinExistence type="predicted"/>